<comment type="subcellular location">
    <subcellularLocation>
        <location evidence="11 12">Cell membrane</location>
        <topology evidence="11 12">Multi-pass membrane protein</topology>
    </subcellularLocation>
    <subcellularLocation>
        <location evidence="1">Membrane</location>
        <topology evidence="1">Multi-pass membrane protein</topology>
    </subcellularLocation>
</comment>
<dbReference type="GO" id="GO:0005886">
    <property type="term" value="C:plasma membrane"/>
    <property type="evidence" value="ECO:0007669"/>
    <property type="project" value="UniProtKB-SubCell"/>
</dbReference>
<dbReference type="RefSeq" id="WP_094405217.1">
    <property type="nucleotide sequence ID" value="NZ_NMVN01000016.1"/>
</dbReference>
<feature type="transmembrane region" description="Helical" evidence="11">
    <location>
        <begin position="43"/>
        <end position="61"/>
    </location>
</feature>
<accession>A0A4R6LX68</accession>
<dbReference type="EMBL" id="NMVO01000012">
    <property type="protein sequence ID" value="OYO14380.1"/>
    <property type="molecule type" value="Genomic_DNA"/>
</dbReference>
<keyword evidence="4 11" id="KW-0138">CF(0)</keyword>
<dbReference type="InterPro" id="IPR000568">
    <property type="entry name" value="ATP_synth_F0_asu"/>
</dbReference>
<organism evidence="13 14">
    <name type="scientific">Enemella evansiae</name>
    <dbReference type="NCBI Taxonomy" id="2016499"/>
    <lineage>
        <taxon>Bacteria</taxon>
        <taxon>Bacillati</taxon>
        <taxon>Actinomycetota</taxon>
        <taxon>Actinomycetes</taxon>
        <taxon>Propionibacteriales</taxon>
        <taxon>Propionibacteriaceae</taxon>
        <taxon>Enemella</taxon>
    </lineage>
</organism>
<dbReference type="Pfam" id="PF00119">
    <property type="entry name" value="ATP-synt_A"/>
    <property type="match status" value="1"/>
</dbReference>
<comment type="function">
    <text evidence="11 12">Key component of the proton channel; it plays a direct role in the translocation of protons across the membrane.</text>
</comment>
<dbReference type="Proteomes" id="UP000215896">
    <property type="component" value="Unassembled WGS sequence"/>
</dbReference>
<evidence type="ECO:0000256" key="8">
    <source>
        <dbReference type="ARBA" id="ARBA00023065"/>
    </source>
</evidence>
<dbReference type="PANTHER" id="PTHR11410">
    <property type="entry name" value="ATP SYNTHASE SUBUNIT A"/>
    <property type="match status" value="1"/>
</dbReference>
<dbReference type="Gene3D" id="1.20.120.220">
    <property type="entry name" value="ATP synthase, F0 complex, subunit A"/>
    <property type="match status" value="1"/>
</dbReference>
<evidence type="ECO:0000256" key="1">
    <source>
        <dbReference type="ARBA" id="ARBA00004141"/>
    </source>
</evidence>
<keyword evidence="6 11" id="KW-0375">Hydrogen ion transport</keyword>
<keyword evidence="14" id="KW-1185">Reference proteome</keyword>
<keyword evidence="5 11" id="KW-0812">Transmembrane</keyword>
<feature type="transmembrane region" description="Helical" evidence="11">
    <location>
        <begin position="229"/>
        <end position="252"/>
    </location>
</feature>
<proteinExistence type="inferred from homology"/>
<dbReference type="GO" id="GO:0046933">
    <property type="term" value="F:proton-transporting ATP synthase activity, rotational mechanism"/>
    <property type="evidence" value="ECO:0007669"/>
    <property type="project" value="UniProtKB-UniRule"/>
</dbReference>
<evidence type="ECO:0000256" key="2">
    <source>
        <dbReference type="ARBA" id="ARBA00006810"/>
    </source>
</evidence>
<evidence type="ECO:0000256" key="10">
    <source>
        <dbReference type="ARBA" id="ARBA00023310"/>
    </source>
</evidence>
<dbReference type="GO" id="GO:0045259">
    <property type="term" value="C:proton-transporting ATP synthase complex"/>
    <property type="evidence" value="ECO:0007669"/>
    <property type="project" value="UniProtKB-KW"/>
</dbReference>
<feature type="transmembrane region" description="Helical" evidence="11">
    <location>
        <begin position="99"/>
        <end position="124"/>
    </location>
</feature>
<reference evidence="13 14" key="1">
    <citation type="submission" date="2017-07" db="EMBL/GenBank/DDBJ databases">
        <title>Draft whole genome sequences of clinical Proprionibacteriaceae strains.</title>
        <authorList>
            <person name="Bernier A.-M."/>
            <person name="Bernard K."/>
            <person name="Domingo M.-C."/>
        </authorList>
    </citation>
    <scope>NUCLEOTIDE SEQUENCE [LARGE SCALE GENOMIC DNA]</scope>
    <source>
        <strain evidence="13 14">NML 030167</strain>
    </source>
</reference>
<feature type="transmembrane region" description="Helical" evidence="11">
    <location>
        <begin position="130"/>
        <end position="149"/>
    </location>
</feature>
<feature type="transmembrane region" description="Helical" evidence="11">
    <location>
        <begin position="199"/>
        <end position="217"/>
    </location>
</feature>
<dbReference type="HAMAP" id="MF_01393">
    <property type="entry name" value="ATP_synth_a_bact"/>
    <property type="match status" value="1"/>
</dbReference>
<dbReference type="PANTHER" id="PTHR11410:SF0">
    <property type="entry name" value="ATP SYNTHASE SUBUNIT A"/>
    <property type="match status" value="1"/>
</dbReference>
<dbReference type="NCBIfam" id="TIGR01131">
    <property type="entry name" value="ATP_synt_6_or_A"/>
    <property type="match status" value="1"/>
</dbReference>
<dbReference type="InterPro" id="IPR023011">
    <property type="entry name" value="ATP_synth_F0_asu_AS"/>
</dbReference>
<dbReference type="AlphaFoldDB" id="A0A255GEX0"/>
<dbReference type="InterPro" id="IPR035908">
    <property type="entry name" value="F0_ATP_A_sf"/>
</dbReference>
<evidence type="ECO:0000256" key="5">
    <source>
        <dbReference type="ARBA" id="ARBA00022692"/>
    </source>
</evidence>
<evidence type="ECO:0000256" key="6">
    <source>
        <dbReference type="ARBA" id="ARBA00022781"/>
    </source>
</evidence>
<comment type="similarity">
    <text evidence="2 11 12">Belongs to the ATPase A chain family.</text>
</comment>
<keyword evidence="10 11" id="KW-0066">ATP synthesis</keyword>
<evidence type="ECO:0000256" key="7">
    <source>
        <dbReference type="ARBA" id="ARBA00022989"/>
    </source>
</evidence>
<dbReference type="OrthoDB" id="9809130at2"/>
<evidence type="ECO:0000256" key="12">
    <source>
        <dbReference type="RuleBase" id="RU000483"/>
    </source>
</evidence>
<evidence type="ECO:0000256" key="9">
    <source>
        <dbReference type="ARBA" id="ARBA00023136"/>
    </source>
</evidence>
<dbReference type="InterPro" id="IPR045083">
    <property type="entry name" value="ATP_synth_F0_asu_bact/mt"/>
</dbReference>
<dbReference type="PROSITE" id="PS00449">
    <property type="entry name" value="ATPASE_A"/>
    <property type="match status" value="1"/>
</dbReference>
<dbReference type="CDD" id="cd00310">
    <property type="entry name" value="ATP-synt_Fo_a_6"/>
    <property type="match status" value="1"/>
</dbReference>
<comment type="caution">
    <text evidence="13">The sequence shown here is derived from an EMBL/GenBank/DDBJ whole genome shotgun (WGS) entry which is preliminary data.</text>
</comment>
<keyword evidence="3 11" id="KW-0813">Transport</keyword>
<keyword evidence="8 11" id="KW-0406">Ion transport</keyword>
<protein>
    <recommendedName>
        <fullName evidence="11 12">ATP synthase subunit a</fullName>
    </recommendedName>
    <alternativeName>
        <fullName evidence="11">ATP synthase F0 sector subunit a</fullName>
    </alternativeName>
    <alternativeName>
        <fullName evidence="11">F-ATPase subunit 6</fullName>
    </alternativeName>
</protein>
<keyword evidence="11" id="KW-1003">Cell membrane</keyword>
<keyword evidence="9 11" id="KW-0472">Membrane</keyword>
<accession>A0A255GEX0</accession>
<evidence type="ECO:0000313" key="13">
    <source>
        <dbReference type="EMBL" id="OYO14380.1"/>
    </source>
</evidence>
<keyword evidence="7 11" id="KW-1133">Transmembrane helix</keyword>
<feature type="transmembrane region" description="Helical" evidence="11">
    <location>
        <begin position="161"/>
        <end position="179"/>
    </location>
</feature>
<sequence length="269" mass="29996">MNPSTPLLPLEGGGGYKPPSLEDFRFNGLPGWWDSAPAWLNKPFVMAVIAAVLVIVVWLLASRKLTVLPSKRQFFWEYIYDFIRNGVARDALGHDFRRYLPYLLGLFSFIWVNNVFGVFPLFMFPTFSNVGYAWGLAILSWIIYNAAGIARHGGKYFKNSLFPAGVPAPLYILITPIELLSNFIVRPVTLGLRLFGNMFAGHLVVLVFVVGGTYLLTESQGLFYKFAGGVSLVFSFAIFALELLVATLQAYIFTVLTAQYVASSLAEEH</sequence>
<name>A0A255GEX0_9ACTN</name>
<evidence type="ECO:0000256" key="4">
    <source>
        <dbReference type="ARBA" id="ARBA00022547"/>
    </source>
</evidence>
<dbReference type="SUPFAM" id="SSF81336">
    <property type="entry name" value="F1F0 ATP synthase subunit A"/>
    <property type="match status" value="1"/>
</dbReference>
<evidence type="ECO:0000313" key="14">
    <source>
        <dbReference type="Proteomes" id="UP000215896"/>
    </source>
</evidence>
<evidence type="ECO:0000256" key="11">
    <source>
        <dbReference type="HAMAP-Rule" id="MF_01393"/>
    </source>
</evidence>
<gene>
    <name evidence="11 13" type="primary">atpB</name>
    <name evidence="13" type="ORF">CGZ94_07135</name>
</gene>
<evidence type="ECO:0000256" key="3">
    <source>
        <dbReference type="ARBA" id="ARBA00022448"/>
    </source>
</evidence>
<dbReference type="PRINTS" id="PR00123">
    <property type="entry name" value="ATPASEA"/>
</dbReference>